<dbReference type="PANTHER" id="PTHR33608:SF6">
    <property type="entry name" value="BLL2464 PROTEIN"/>
    <property type="match status" value="1"/>
</dbReference>
<dbReference type="RefSeq" id="WP_222608247.1">
    <property type="nucleotide sequence ID" value="NZ_CP081958.1"/>
</dbReference>
<keyword evidence="4" id="KW-1185">Reference proteome</keyword>
<dbReference type="PANTHER" id="PTHR33608">
    <property type="entry name" value="BLL2464 PROTEIN"/>
    <property type="match status" value="1"/>
</dbReference>
<dbReference type="EMBL" id="CP081958">
    <property type="protein sequence ID" value="QZP38447.1"/>
    <property type="molecule type" value="Genomic_DNA"/>
</dbReference>
<dbReference type="Pfam" id="PF01882">
    <property type="entry name" value="DUF58"/>
    <property type="match status" value="1"/>
</dbReference>
<evidence type="ECO:0000256" key="1">
    <source>
        <dbReference type="SAM" id="MobiDB-lite"/>
    </source>
</evidence>
<gene>
    <name evidence="3" type="ORF">K6T50_04715</name>
</gene>
<dbReference type="KEGG" id="hmp:K6T50_04715"/>
<feature type="region of interest" description="Disordered" evidence="1">
    <location>
        <begin position="162"/>
        <end position="198"/>
    </location>
</feature>
<feature type="domain" description="DUF58" evidence="2">
    <location>
        <begin position="201"/>
        <end position="309"/>
    </location>
</feature>
<protein>
    <submittedName>
        <fullName evidence="3">DUF58 domain-containing protein</fullName>
    </submittedName>
</protein>
<dbReference type="GeneID" id="67177419"/>
<dbReference type="InterPro" id="IPR002881">
    <property type="entry name" value="DUF58"/>
</dbReference>
<name>A0A8T8WF16_9EURY</name>
<dbReference type="AlphaFoldDB" id="A0A8T8WF16"/>
<reference evidence="3 4" key="1">
    <citation type="journal article" date="2021" name="Int. J. Syst. Evol. Microbiol.">
        <title>Halobaculum halophilum sp. nov. and Halobaculum salinum sp. nov., isolated from salt lake and saline soil.</title>
        <authorList>
            <person name="Cui H.L."/>
            <person name="Shi X.W."/>
            <person name="Yin X.M."/>
            <person name="Yang X.Y."/>
            <person name="Hou J."/>
            <person name="Zhu L."/>
        </authorList>
    </citation>
    <scope>NUCLEOTIDE SEQUENCE [LARGE SCALE GENOMIC DNA]</scope>
    <source>
        <strain evidence="3 4">NBRC 109044</strain>
    </source>
</reference>
<evidence type="ECO:0000313" key="3">
    <source>
        <dbReference type="EMBL" id="QZP38447.1"/>
    </source>
</evidence>
<evidence type="ECO:0000313" key="4">
    <source>
        <dbReference type="Proteomes" id="UP000826254"/>
    </source>
</evidence>
<accession>A0A8T8WF16</accession>
<dbReference type="Proteomes" id="UP000826254">
    <property type="component" value="Chromosome"/>
</dbReference>
<organism evidence="3 4">
    <name type="scientific">Halobaculum magnesiiphilum</name>
    <dbReference type="NCBI Taxonomy" id="1017351"/>
    <lineage>
        <taxon>Archaea</taxon>
        <taxon>Methanobacteriati</taxon>
        <taxon>Methanobacteriota</taxon>
        <taxon>Stenosarchaea group</taxon>
        <taxon>Halobacteria</taxon>
        <taxon>Halobacteriales</taxon>
        <taxon>Haloferacaceae</taxon>
        <taxon>Halobaculum</taxon>
    </lineage>
</organism>
<proteinExistence type="predicted"/>
<sequence length="499" mass="53194">MHARRRTWGTAIAGAAIVALGAFADRPLLVVAGVPLAAWLIGRQASAVRAFRAVDDRLTVSVSTARAAVAVDEPVRVTVSARFEGPDPAPAPVSVTVPLPVGATGASRAERTLEIPAGEREAASTFSCSFRTAGRFDFPSATVTVRSLDDLFDESLTRASKPTVRADPRTPSDLHVGAGGEALSYGDHPGGRSGGGITPEELREYQPGDAADRIDWKATARHGQIYVREFEPESDRRTVVILDHRARTDLGPAGATLFAYLREVALGFVDGAEALSDPVGCRTVGDDGITGRFDATSASAGYDRIRAHLRELTPTEGTRTVANDGESAASDGVGAAVPTTAHAETAGHAQVRPAAAAARADRLTDDTPFAERVRPFLEARDSYVRRLRGDALFGAVERARADVGSTALSVIVTDDADRDRLLEAVRLATRGGAHALVFVAPRVLFDADDPADPETAYERYLEFERFRRTLDGITRVTAFEVGPGDRLDRLLAAGRRQRR</sequence>
<evidence type="ECO:0000259" key="2">
    <source>
        <dbReference type="Pfam" id="PF01882"/>
    </source>
</evidence>